<feature type="compositionally biased region" description="Low complexity" evidence="1">
    <location>
        <begin position="131"/>
        <end position="143"/>
    </location>
</feature>
<evidence type="ECO:0000313" key="2">
    <source>
        <dbReference type="EMBL" id="TNY22943.1"/>
    </source>
</evidence>
<name>A0A5C5G1H7_9BASI</name>
<organism evidence="2 3">
    <name type="scientific">Rhodotorula diobovata</name>
    <dbReference type="NCBI Taxonomy" id="5288"/>
    <lineage>
        <taxon>Eukaryota</taxon>
        <taxon>Fungi</taxon>
        <taxon>Dikarya</taxon>
        <taxon>Basidiomycota</taxon>
        <taxon>Pucciniomycotina</taxon>
        <taxon>Microbotryomycetes</taxon>
        <taxon>Sporidiobolales</taxon>
        <taxon>Sporidiobolaceae</taxon>
        <taxon>Rhodotorula</taxon>
    </lineage>
</organism>
<gene>
    <name evidence="2" type="ORF">DMC30DRAFT_414683</name>
</gene>
<evidence type="ECO:0000313" key="3">
    <source>
        <dbReference type="Proteomes" id="UP000311382"/>
    </source>
</evidence>
<feature type="compositionally biased region" description="Pro residues" evidence="1">
    <location>
        <begin position="188"/>
        <end position="201"/>
    </location>
</feature>
<feature type="compositionally biased region" description="Low complexity" evidence="1">
    <location>
        <begin position="528"/>
        <end position="546"/>
    </location>
</feature>
<dbReference type="Proteomes" id="UP000311382">
    <property type="component" value="Unassembled WGS sequence"/>
</dbReference>
<proteinExistence type="predicted"/>
<dbReference type="EMBL" id="SOZI01000018">
    <property type="protein sequence ID" value="TNY22943.1"/>
    <property type="molecule type" value="Genomic_DNA"/>
</dbReference>
<sequence length="608" mass="64007">MSIEDSDFHTFTALHLPNVRLPPIGQPPPPRPPRPEHARASSWSEPARRQLRPQLSSPRSARAVMAPSAVLEGADTTFDVPQGDPAHREPPMLDPPPSPVTRTSPRQWSWGRVLGVKRYKAFRSRKHSHGSSHTIGSSSATVSAPVAVSSAPTEGAASTVRRAGIGAFPFPDTSAPAAQASSGQATPMPSPKPLACPPFMRPPSNTFTAPRALTPIEGSSESSPMPASLTSDSLSSVPRPSQAPTPSQRREAARVASSPIAVARSQLRLRPKAPDFAYEQPHRKGHHHRVRFDSGPHDKPGSSVSGPQASGSASASSSESSGQRIAARTSRWASSSHEAERPPPSSLSLGELVAAGAREHSLGSASEYPPRGLASRFSAATSSGSLSEGSSHSRGRPTPEAVLERGRPKEPTSSIRPSGPSTFLLLPAGTPKHSLPEAVAELRRAELCRSAFALAAELSRDAELLSVTPSGQSITDRGARVTAEAAFKVYRELVAREEVLAPTALDQAAFVETLGMVEDLGGFVAVRGRPGSSPSSSPSKAKGGSRTLTPTKLKRGEKGRLTVELAHTAPMAELVAALVQAPAPGREHDEDEAARLARRTHRILAQGK</sequence>
<dbReference type="OrthoDB" id="1926878at2759"/>
<evidence type="ECO:0000256" key="1">
    <source>
        <dbReference type="SAM" id="MobiDB-lite"/>
    </source>
</evidence>
<dbReference type="AlphaFoldDB" id="A0A5C5G1H7"/>
<reference evidence="2 3" key="1">
    <citation type="submission" date="2019-03" db="EMBL/GenBank/DDBJ databases">
        <title>Rhodosporidium diobovatum UCD-FST 08-225 genome sequencing, assembly, and annotation.</title>
        <authorList>
            <person name="Fakankun I.U."/>
            <person name="Fristensky B."/>
            <person name="Levin D.B."/>
        </authorList>
    </citation>
    <scope>NUCLEOTIDE SEQUENCE [LARGE SCALE GENOMIC DNA]</scope>
    <source>
        <strain evidence="2 3">UCD-FST 08-225</strain>
    </source>
</reference>
<dbReference type="STRING" id="5288.A0A5C5G1H7"/>
<feature type="compositionally biased region" description="Polar residues" evidence="1">
    <location>
        <begin position="411"/>
        <end position="421"/>
    </location>
</feature>
<protein>
    <submittedName>
        <fullName evidence="2">Uncharacterized protein</fullName>
    </submittedName>
</protein>
<comment type="caution">
    <text evidence="2">The sequence shown here is derived from an EMBL/GenBank/DDBJ whole genome shotgun (WGS) entry which is preliminary data.</text>
</comment>
<feature type="region of interest" description="Disordered" evidence="1">
    <location>
        <begin position="166"/>
        <end position="430"/>
    </location>
</feature>
<feature type="compositionally biased region" description="Low complexity" evidence="1">
    <location>
        <begin position="301"/>
        <end position="322"/>
    </location>
</feature>
<feature type="compositionally biased region" description="Polar residues" evidence="1">
    <location>
        <begin position="217"/>
        <end position="247"/>
    </location>
</feature>
<feature type="region of interest" description="Disordered" evidence="1">
    <location>
        <begin position="1"/>
        <end position="106"/>
    </location>
</feature>
<feature type="region of interest" description="Disordered" evidence="1">
    <location>
        <begin position="528"/>
        <end position="559"/>
    </location>
</feature>
<feature type="region of interest" description="Disordered" evidence="1">
    <location>
        <begin position="124"/>
        <end position="143"/>
    </location>
</feature>
<keyword evidence="3" id="KW-1185">Reference proteome</keyword>
<accession>A0A5C5G1H7</accession>
<feature type="compositionally biased region" description="Low complexity" evidence="1">
    <location>
        <begin position="173"/>
        <end position="187"/>
    </location>
</feature>
<feature type="compositionally biased region" description="Basic and acidic residues" evidence="1">
    <location>
        <begin position="291"/>
        <end position="300"/>
    </location>
</feature>
<feature type="compositionally biased region" description="Low complexity" evidence="1">
    <location>
        <begin position="374"/>
        <end position="392"/>
    </location>
</feature>